<name>A0A6I5RTX2_9PSED</name>
<sequence length="83" mass="9020">LTLRRPTPQEVRNIKVFPYVLGEDSRPVAETEAASKYIAVCAGIPPSSVNQLDLFDLNTLAWMVIGFFLTPATKAPDSEAPSS</sequence>
<dbReference type="EMBL" id="JAAHBT010000162">
    <property type="protein sequence ID" value="NES10788.1"/>
    <property type="molecule type" value="Genomic_DNA"/>
</dbReference>
<feature type="non-terminal residue" evidence="1">
    <location>
        <position position="1"/>
    </location>
</feature>
<proteinExistence type="predicted"/>
<keyword evidence="2" id="KW-1185">Reference proteome</keyword>
<accession>A0A6I5RTX2</accession>
<evidence type="ECO:0000313" key="1">
    <source>
        <dbReference type="EMBL" id="NES10788.1"/>
    </source>
</evidence>
<dbReference type="Pfam" id="PF10109">
    <property type="entry name" value="Phage_TAC_7"/>
    <property type="match status" value="1"/>
</dbReference>
<comment type="caution">
    <text evidence="1">The sequence shown here is derived from an EMBL/GenBank/DDBJ whole genome shotgun (WGS) entry which is preliminary data.</text>
</comment>
<evidence type="ECO:0000313" key="2">
    <source>
        <dbReference type="Proteomes" id="UP000471751"/>
    </source>
</evidence>
<protein>
    <submittedName>
        <fullName evidence="1">Phage tail assembly protein</fullName>
    </submittedName>
</protein>
<dbReference type="InterPro" id="IPR019289">
    <property type="entry name" value="Phage_tail_E/E"/>
</dbReference>
<organism evidence="1 2">
    <name type="scientific">Pseudomonas laurentiana</name>
    <dbReference type="NCBI Taxonomy" id="2364649"/>
    <lineage>
        <taxon>Bacteria</taxon>
        <taxon>Pseudomonadati</taxon>
        <taxon>Pseudomonadota</taxon>
        <taxon>Gammaproteobacteria</taxon>
        <taxon>Pseudomonadales</taxon>
        <taxon>Pseudomonadaceae</taxon>
        <taxon>Pseudomonas</taxon>
    </lineage>
</organism>
<reference evidence="1 2" key="1">
    <citation type="submission" date="2020-02" db="EMBL/GenBank/DDBJ databases">
        <title>Broccoli isolated Pseudomonas sp.</title>
        <authorList>
            <person name="Fujikawa T."/>
            <person name="Sawada H."/>
        </authorList>
    </citation>
    <scope>NUCLEOTIDE SEQUENCE [LARGE SCALE GENOMIC DNA]</scope>
    <source>
        <strain evidence="1 2">JCM 32154</strain>
    </source>
</reference>
<dbReference type="AlphaFoldDB" id="A0A6I5RTX2"/>
<gene>
    <name evidence="1" type="ORF">G3O07_15280</name>
</gene>
<dbReference type="Proteomes" id="UP000471751">
    <property type="component" value="Unassembled WGS sequence"/>
</dbReference>